<keyword evidence="1" id="KW-0805">Transcription regulation</keyword>
<feature type="DNA-binding region" description="H-T-H motif" evidence="4">
    <location>
        <begin position="32"/>
        <end position="51"/>
    </location>
</feature>
<dbReference type="InterPro" id="IPR001647">
    <property type="entry name" value="HTH_TetR"/>
</dbReference>
<dbReference type="Pfam" id="PF00440">
    <property type="entry name" value="TetR_N"/>
    <property type="match status" value="1"/>
</dbReference>
<dbReference type="PANTHER" id="PTHR47506">
    <property type="entry name" value="TRANSCRIPTIONAL REGULATORY PROTEIN"/>
    <property type="match status" value="1"/>
</dbReference>
<dbReference type="PROSITE" id="PS50977">
    <property type="entry name" value="HTH_TETR_2"/>
    <property type="match status" value="1"/>
</dbReference>
<dbReference type="Proteomes" id="UP000666369">
    <property type="component" value="Unassembled WGS sequence"/>
</dbReference>
<evidence type="ECO:0000256" key="1">
    <source>
        <dbReference type="ARBA" id="ARBA00023015"/>
    </source>
</evidence>
<dbReference type="InterPro" id="IPR009057">
    <property type="entry name" value="Homeodomain-like_sf"/>
</dbReference>
<accession>A0ABX0FKR5</accession>
<evidence type="ECO:0000313" key="6">
    <source>
        <dbReference type="EMBL" id="NGZ85065.1"/>
    </source>
</evidence>
<dbReference type="InterPro" id="IPR036271">
    <property type="entry name" value="Tet_transcr_reg_TetR-rel_C_sf"/>
</dbReference>
<evidence type="ECO:0000256" key="2">
    <source>
        <dbReference type="ARBA" id="ARBA00023125"/>
    </source>
</evidence>
<keyword evidence="7" id="KW-1185">Reference proteome</keyword>
<dbReference type="Gene3D" id="1.10.357.10">
    <property type="entry name" value="Tetracycline Repressor, domain 2"/>
    <property type="match status" value="1"/>
</dbReference>
<dbReference type="Pfam" id="PF16925">
    <property type="entry name" value="TetR_C_13"/>
    <property type="match status" value="1"/>
</dbReference>
<comment type="caution">
    <text evidence="6">The sequence shown here is derived from an EMBL/GenBank/DDBJ whole genome shotgun (WGS) entry which is preliminary data.</text>
</comment>
<sequence length="214" mass="23309">MYCFPMAKPTNRDKILSEGLKVVQQYGFGGASVRDIIRAANVPQGSFSNHFESKEAFGVEILDLYFAGTRAVLDDTLCNDNLPPLARLHAYLDANKNRLDRDGMENGCLLGNLGGEAVDHSESIRLRLADIFAEVRQALVYCLNEAIRLGDVPGSMNSEDVAEFIVGGLQGAILMGKVQRSPVPVERFEQILFSMILGQPTSLTSFDATHTAAA</sequence>
<organism evidence="6 7">
    <name type="scientific">Duganella aceris</name>
    <dbReference type="NCBI Taxonomy" id="2703883"/>
    <lineage>
        <taxon>Bacteria</taxon>
        <taxon>Pseudomonadati</taxon>
        <taxon>Pseudomonadota</taxon>
        <taxon>Betaproteobacteria</taxon>
        <taxon>Burkholderiales</taxon>
        <taxon>Oxalobacteraceae</taxon>
        <taxon>Telluria group</taxon>
        <taxon>Duganella</taxon>
    </lineage>
</organism>
<gene>
    <name evidence="6" type="ORF">GW587_12485</name>
</gene>
<reference evidence="7" key="1">
    <citation type="submission" date="2023-07" db="EMBL/GenBank/DDBJ databases">
        <title>Duganella aceri sp. nov., isolated from tree sap.</title>
        <authorList>
            <person name="Kim I.S."/>
        </authorList>
    </citation>
    <scope>NUCLEOTIDE SEQUENCE [LARGE SCALE GENOMIC DNA]</scope>
    <source>
        <strain evidence="7">SAP-35</strain>
    </source>
</reference>
<evidence type="ECO:0000256" key="4">
    <source>
        <dbReference type="PROSITE-ProRule" id="PRU00335"/>
    </source>
</evidence>
<dbReference type="InterPro" id="IPR011075">
    <property type="entry name" value="TetR_C"/>
</dbReference>
<evidence type="ECO:0000313" key="7">
    <source>
        <dbReference type="Proteomes" id="UP000666369"/>
    </source>
</evidence>
<keyword evidence="3" id="KW-0804">Transcription</keyword>
<dbReference type="SUPFAM" id="SSF46689">
    <property type="entry name" value="Homeodomain-like"/>
    <property type="match status" value="1"/>
</dbReference>
<dbReference type="SUPFAM" id="SSF48498">
    <property type="entry name" value="Tetracyclin repressor-like, C-terminal domain"/>
    <property type="match status" value="1"/>
</dbReference>
<protein>
    <submittedName>
        <fullName evidence="6">TetR family transcriptional regulator</fullName>
    </submittedName>
</protein>
<evidence type="ECO:0000256" key="3">
    <source>
        <dbReference type="ARBA" id="ARBA00023163"/>
    </source>
</evidence>
<evidence type="ECO:0000259" key="5">
    <source>
        <dbReference type="PROSITE" id="PS50977"/>
    </source>
</evidence>
<proteinExistence type="predicted"/>
<keyword evidence="2 4" id="KW-0238">DNA-binding</keyword>
<feature type="domain" description="HTH tetR-type" evidence="5">
    <location>
        <begin position="9"/>
        <end position="69"/>
    </location>
</feature>
<dbReference type="EMBL" id="JAADJT010000005">
    <property type="protein sequence ID" value="NGZ85065.1"/>
    <property type="molecule type" value="Genomic_DNA"/>
</dbReference>
<name>A0ABX0FKR5_9BURK</name>
<dbReference type="PANTHER" id="PTHR47506:SF6">
    <property type="entry name" value="HTH-TYPE TRANSCRIPTIONAL REPRESSOR NEMR"/>
    <property type="match status" value="1"/>
</dbReference>